<reference evidence="4 5" key="1">
    <citation type="submission" date="2019-11" db="EMBL/GenBank/DDBJ databases">
        <title>Bacillus lacus genome.</title>
        <authorList>
            <person name="Allen C.J."/>
            <person name="Newman J.D."/>
        </authorList>
    </citation>
    <scope>NUCLEOTIDE SEQUENCE [LARGE SCALE GENOMIC DNA]</scope>
    <source>
        <strain evidence="4 5">KCTC 33946</strain>
    </source>
</reference>
<evidence type="ECO:0000259" key="3">
    <source>
        <dbReference type="Pfam" id="PF03358"/>
    </source>
</evidence>
<evidence type="ECO:0000313" key="5">
    <source>
        <dbReference type="Proteomes" id="UP000448867"/>
    </source>
</evidence>
<dbReference type="EMBL" id="WKKI01000006">
    <property type="protein sequence ID" value="MRX71614.1"/>
    <property type="molecule type" value="Genomic_DNA"/>
</dbReference>
<dbReference type="GO" id="GO:0016491">
    <property type="term" value="F:oxidoreductase activity"/>
    <property type="evidence" value="ECO:0007669"/>
    <property type="project" value="InterPro"/>
</dbReference>
<dbReference type="Gene3D" id="3.40.50.360">
    <property type="match status" value="1"/>
</dbReference>
<organism evidence="4 5">
    <name type="scientific">Metabacillus lacus</name>
    <dbReference type="NCBI Taxonomy" id="1983721"/>
    <lineage>
        <taxon>Bacteria</taxon>
        <taxon>Bacillati</taxon>
        <taxon>Bacillota</taxon>
        <taxon>Bacilli</taxon>
        <taxon>Bacillales</taxon>
        <taxon>Bacillaceae</taxon>
        <taxon>Metabacillus</taxon>
    </lineage>
</organism>
<gene>
    <name evidence="4" type="ORF">GJU40_05415</name>
</gene>
<dbReference type="Proteomes" id="UP000448867">
    <property type="component" value="Unassembled WGS sequence"/>
</dbReference>
<dbReference type="InterPro" id="IPR005025">
    <property type="entry name" value="FMN_Rdtase-like_dom"/>
</dbReference>
<keyword evidence="1" id="KW-0285">Flavoprotein</keyword>
<dbReference type="InterPro" id="IPR029039">
    <property type="entry name" value="Flavoprotein-like_sf"/>
</dbReference>
<proteinExistence type="predicted"/>
<dbReference type="PANTHER" id="PTHR43278">
    <property type="entry name" value="NAD(P)H-DEPENDENT FMN-CONTAINING OXIDOREDUCTASE YWQN-RELATED"/>
    <property type="match status" value="1"/>
</dbReference>
<keyword evidence="5" id="KW-1185">Reference proteome</keyword>
<dbReference type="Pfam" id="PF03358">
    <property type="entry name" value="FMN_red"/>
    <property type="match status" value="1"/>
</dbReference>
<accession>A0A7X2LZE5</accession>
<dbReference type="AlphaFoldDB" id="A0A7X2LZE5"/>
<protein>
    <submittedName>
        <fullName evidence="4">Flavodoxin family protein</fullName>
    </submittedName>
</protein>
<dbReference type="SUPFAM" id="SSF52218">
    <property type="entry name" value="Flavoproteins"/>
    <property type="match status" value="1"/>
</dbReference>
<feature type="domain" description="NADPH-dependent FMN reductase-like" evidence="3">
    <location>
        <begin position="2"/>
        <end position="123"/>
    </location>
</feature>
<dbReference type="PANTHER" id="PTHR43278:SF4">
    <property type="entry name" value="NAD(P)H-DEPENDENT FMN-CONTAINING OXIDOREDUCTASE YWQN-RELATED"/>
    <property type="match status" value="1"/>
</dbReference>
<dbReference type="RefSeq" id="WP_343031424.1">
    <property type="nucleotide sequence ID" value="NZ_WKKI01000006.1"/>
</dbReference>
<evidence type="ECO:0000256" key="2">
    <source>
        <dbReference type="ARBA" id="ARBA00022643"/>
    </source>
</evidence>
<keyword evidence="2" id="KW-0288">FMN</keyword>
<dbReference type="InterPro" id="IPR051796">
    <property type="entry name" value="ISF_SsuE-like"/>
</dbReference>
<evidence type="ECO:0000256" key="1">
    <source>
        <dbReference type="ARBA" id="ARBA00022630"/>
    </source>
</evidence>
<sequence length="177" mass="20397">MFVLYGSSRENGNSEQLASIVLENVPHTAKYLRNLTVFPITDLRHDSSGFQDQHDDYDELIREFMEHDTFIFVTPLYWYGMSGSMKDFFDRWSQAMRSSNYSLKENLKGKRAFVLITGGDNPRVKALPLVQQFQYIFDFVSISFEGYVIGKANQPGDILNDDRAITEAKLLRSLFSP</sequence>
<comment type="caution">
    <text evidence="4">The sequence shown here is derived from an EMBL/GenBank/DDBJ whole genome shotgun (WGS) entry which is preliminary data.</text>
</comment>
<evidence type="ECO:0000313" key="4">
    <source>
        <dbReference type="EMBL" id="MRX71614.1"/>
    </source>
</evidence>
<name>A0A7X2LZE5_9BACI</name>